<accession>A0A7W4QBE1</accession>
<gene>
    <name evidence="3" type="ORF">H3H51_17550</name>
</gene>
<dbReference type="EMBL" id="JACJUD010000006">
    <property type="protein sequence ID" value="MBB2496832.1"/>
    <property type="molecule type" value="Genomic_DNA"/>
</dbReference>
<feature type="domain" description="DUF3631" evidence="2">
    <location>
        <begin position="121"/>
        <end position="201"/>
    </location>
</feature>
<feature type="region of interest" description="Disordered" evidence="1">
    <location>
        <begin position="1"/>
        <end position="23"/>
    </location>
</feature>
<dbReference type="InterPro" id="IPR022081">
    <property type="entry name" value="DUF3631"/>
</dbReference>
<dbReference type="AlphaFoldDB" id="A0A7W4QBE1"/>
<organism evidence="3 4">
    <name type="scientific">Aquipseudomonas ullengensis</name>
    <dbReference type="NCBI Taxonomy" id="2759166"/>
    <lineage>
        <taxon>Bacteria</taxon>
        <taxon>Pseudomonadati</taxon>
        <taxon>Pseudomonadota</taxon>
        <taxon>Gammaproteobacteria</taxon>
        <taxon>Pseudomonadales</taxon>
        <taxon>Pseudomonadaceae</taxon>
        <taxon>Aquipseudomonas</taxon>
    </lineage>
</organism>
<keyword evidence="4" id="KW-1185">Reference proteome</keyword>
<reference evidence="3 4" key="1">
    <citation type="submission" date="2020-08" db="EMBL/GenBank/DDBJ databases">
        <authorList>
            <person name="Kim C.M."/>
        </authorList>
    </citation>
    <scope>NUCLEOTIDE SEQUENCE [LARGE SCALE GENOMIC DNA]</scope>
    <source>
        <strain evidence="3 4">UL070</strain>
    </source>
</reference>
<protein>
    <submittedName>
        <fullName evidence="3">DUF3631 domain-containing protein</fullName>
    </submittedName>
</protein>
<proteinExistence type="predicted"/>
<feature type="compositionally biased region" description="Polar residues" evidence="1">
    <location>
        <begin position="10"/>
        <end position="23"/>
    </location>
</feature>
<evidence type="ECO:0000313" key="3">
    <source>
        <dbReference type="EMBL" id="MBB2496832.1"/>
    </source>
</evidence>
<name>A0A7W4QBE1_9GAMM</name>
<comment type="caution">
    <text evidence="3">The sequence shown here is derived from an EMBL/GenBank/DDBJ whole genome shotgun (WGS) entry which is preliminary data.</text>
</comment>
<sequence>MAQKRRKLGKNNQGGRHTPTAQDLLNRPAFMGALEVEKRVSAGESYYEAREEIAQNLKISTRTLERNKLAGQAFSAMGQPMASWQTIAHALPGETNPLWHSQAYGKTSAIAPRPVSPSTVTGTDIQLLKHLKEIFDETGALKMPSADLVAALLAKANSPWNTCGKSSKPMTGKLLANKLTKFRIRPRYSSYCRAHFHAAFNRHLSQ</sequence>
<evidence type="ECO:0000259" key="2">
    <source>
        <dbReference type="Pfam" id="PF12307"/>
    </source>
</evidence>
<evidence type="ECO:0000313" key="4">
    <source>
        <dbReference type="Proteomes" id="UP000542720"/>
    </source>
</evidence>
<dbReference type="RefSeq" id="WP_183090365.1">
    <property type="nucleotide sequence ID" value="NZ_JACJUD010000006.1"/>
</dbReference>
<dbReference type="Proteomes" id="UP000542720">
    <property type="component" value="Unassembled WGS sequence"/>
</dbReference>
<evidence type="ECO:0000256" key="1">
    <source>
        <dbReference type="SAM" id="MobiDB-lite"/>
    </source>
</evidence>
<dbReference type="Pfam" id="PF12307">
    <property type="entry name" value="DUF3631"/>
    <property type="match status" value="1"/>
</dbReference>